<gene>
    <name evidence="2" type="ORF">HYH02_014462</name>
</gene>
<keyword evidence="3" id="KW-1185">Reference proteome</keyword>
<dbReference type="PANTHER" id="PTHR13343">
    <property type="entry name" value="CREG1 PROTEIN"/>
    <property type="match status" value="1"/>
</dbReference>
<accession>A0A835SWF5</accession>
<dbReference type="AlphaFoldDB" id="A0A835SWF5"/>
<sequence length="218" mass="23482">MAKWFERNKSVLPLLLIVGLAVAALSAAAMPIKQSAVSAATSFPRPPHKEVAKMARWVAHVTDWGTLATVDRESSPVGGVVSHSDGDVDLPTGRIYFYLTPMDELVQNALVRPKVSYTLTEAQLPEGCKTVDPEDPTCAKVTFLGQLVQVVEPQEQAAAKAALVARHPVMANWPARHNFMLLELQVAEVHLLDFYGGMAVMAGDEYYAAVLDTAAASA</sequence>
<organism evidence="2 3">
    <name type="scientific">Chlamydomonas schloesseri</name>
    <dbReference type="NCBI Taxonomy" id="2026947"/>
    <lineage>
        <taxon>Eukaryota</taxon>
        <taxon>Viridiplantae</taxon>
        <taxon>Chlorophyta</taxon>
        <taxon>core chlorophytes</taxon>
        <taxon>Chlorophyceae</taxon>
        <taxon>CS clade</taxon>
        <taxon>Chlamydomonadales</taxon>
        <taxon>Chlamydomonadaceae</taxon>
        <taxon>Chlamydomonas</taxon>
    </lineage>
</organism>
<dbReference type="PANTHER" id="PTHR13343:SF17">
    <property type="entry name" value="CELLULAR REPRESSOR OF E1A-STIMULATED GENES, ISOFORM A"/>
    <property type="match status" value="1"/>
</dbReference>
<dbReference type="SUPFAM" id="SSF50475">
    <property type="entry name" value="FMN-binding split barrel"/>
    <property type="match status" value="1"/>
</dbReference>
<evidence type="ECO:0000313" key="2">
    <source>
        <dbReference type="EMBL" id="KAG2428070.1"/>
    </source>
</evidence>
<dbReference type="Proteomes" id="UP000613740">
    <property type="component" value="Unassembled WGS sequence"/>
</dbReference>
<dbReference type="Pfam" id="PF13883">
    <property type="entry name" value="CREG_beta-barrel"/>
    <property type="match status" value="1"/>
</dbReference>
<dbReference type="EMBL" id="JAEHOD010000097">
    <property type="protein sequence ID" value="KAG2428070.1"/>
    <property type="molecule type" value="Genomic_DNA"/>
</dbReference>
<dbReference type="Gene3D" id="2.30.110.10">
    <property type="entry name" value="Electron Transport, Fmn-binding Protein, Chain A"/>
    <property type="match status" value="1"/>
</dbReference>
<proteinExistence type="predicted"/>
<comment type="caution">
    <text evidence="2">The sequence shown here is derived from an EMBL/GenBank/DDBJ whole genome shotgun (WGS) entry which is preliminary data.</text>
</comment>
<name>A0A835SWF5_9CHLO</name>
<feature type="domain" description="CREG-like beta-barrel" evidence="1">
    <location>
        <begin position="46"/>
        <end position="207"/>
    </location>
</feature>
<reference evidence="2" key="1">
    <citation type="journal article" date="2020" name="bioRxiv">
        <title>Comparative genomics of Chlamydomonas.</title>
        <authorList>
            <person name="Craig R.J."/>
            <person name="Hasan A.R."/>
            <person name="Ness R.W."/>
            <person name="Keightley P.D."/>
        </authorList>
    </citation>
    <scope>NUCLEOTIDE SEQUENCE</scope>
    <source>
        <strain evidence="2">CCAP 11/173</strain>
    </source>
</reference>
<protein>
    <recommendedName>
        <fullName evidence="1">CREG-like beta-barrel domain-containing protein</fullName>
    </recommendedName>
</protein>
<dbReference type="InterPro" id="IPR012349">
    <property type="entry name" value="Split_barrel_FMN-bd"/>
</dbReference>
<dbReference type="OrthoDB" id="46836at2759"/>
<dbReference type="GO" id="GO:0005737">
    <property type="term" value="C:cytoplasm"/>
    <property type="evidence" value="ECO:0007669"/>
    <property type="project" value="UniProtKB-ARBA"/>
</dbReference>
<evidence type="ECO:0000313" key="3">
    <source>
        <dbReference type="Proteomes" id="UP000613740"/>
    </source>
</evidence>
<evidence type="ECO:0000259" key="1">
    <source>
        <dbReference type="Pfam" id="PF13883"/>
    </source>
</evidence>
<dbReference type="InterPro" id="IPR055343">
    <property type="entry name" value="CREG_beta-barrel"/>
</dbReference>